<dbReference type="InterPro" id="IPR011990">
    <property type="entry name" value="TPR-like_helical_dom_sf"/>
</dbReference>
<dbReference type="SUPFAM" id="SSF52833">
    <property type="entry name" value="Thioredoxin-like"/>
    <property type="match status" value="1"/>
</dbReference>
<reference evidence="2 3" key="1">
    <citation type="journal article" date="2019" name="Nat. Microbiol.">
        <title>Mediterranean grassland soil C-N compound turnover is dependent on rainfall and depth, and is mediated by genomically divergent microorganisms.</title>
        <authorList>
            <person name="Diamond S."/>
            <person name="Andeer P.F."/>
            <person name="Li Z."/>
            <person name="Crits-Christoph A."/>
            <person name="Burstein D."/>
            <person name="Anantharaman K."/>
            <person name="Lane K.R."/>
            <person name="Thomas B.C."/>
            <person name="Pan C."/>
            <person name="Northen T.R."/>
            <person name="Banfield J.F."/>
        </authorList>
    </citation>
    <scope>NUCLEOTIDE SEQUENCE [LARGE SCALE GENOMIC DNA]</scope>
    <source>
        <strain evidence="2">NP_3</strain>
    </source>
</reference>
<evidence type="ECO:0000259" key="1">
    <source>
        <dbReference type="Pfam" id="PF13098"/>
    </source>
</evidence>
<dbReference type="Proteomes" id="UP000318509">
    <property type="component" value="Unassembled WGS sequence"/>
</dbReference>
<dbReference type="Gene3D" id="3.40.30.10">
    <property type="entry name" value="Glutaredoxin"/>
    <property type="match status" value="1"/>
</dbReference>
<dbReference type="Pfam" id="PF13098">
    <property type="entry name" value="Thioredoxin_2"/>
    <property type="match status" value="1"/>
</dbReference>
<proteinExistence type="predicted"/>
<dbReference type="SUPFAM" id="SSF48452">
    <property type="entry name" value="TPR-like"/>
    <property type="match status" value="1"/>
</dbReference>
<dbReference type="Pfam" id="PF13174">
    <property type="entry name" value="TPR_6"/>
    <property type="match status" value="2"/>
</dbReference>
<evidence type="ECO:0000313" key="3">
    <source>
        <dbReference type="Proteomes" id="UP000318509"/>
    </source>
</evidence>
<dbReference type="InterPro" id="IPR012336">
    <property type="entry name" value="Thioredoxin-like_fold"/>
</dbReference>
<dbReference type="InterPro" id="IPR019734">
    <property type="entry name" value="TPR_rpt"/>
</dbReference>
<dbReference type="EMBL" id="VBAK01000014">
    <property type="protein sequence ID" value="TMI93869.1"/>
    <property type="molecule type" value="Genomic_DNA"/>
</dbReference>
<feature type="domain" description="Thioredoxin-like fold" evidence="1">
    <location>
        <begin position="7"/>
        <end position="66"/>
    </location>
</feature>
<comment type="caution">
    <text evidence="2">The sequence shown here is derived from an EMBL/GenBank/DDBJ whole genome shotgun (WGS) entry which is preliminary data.</text>
</comment>
<dbReference type="AlphaFoldDB" id="A0A537KDK6"/>
<protein>
    <submittedName>
        <fullName evidence="2">Tetratricopeptide repeat protein</fullName>
    </submittedName>
</protein>
<dbReference type="InterPro" id="IPR036249">
    <property type="entry name" value="Thioredoxin-like_sf"/>
</dbReference>
<accession>A0A537KDK6</accession>
<name>A0A537KDK6_9BACT</name>
<organism evidence="2 3">
    <name type="scientific">Candidatus Segetimicrobium genomatis</name>
    <dbReference type="NCBI Taxonomy" id="2569760"/>
    <lineage>
        <taxon>Bacteria</taxon>
        <taxon>Bacillati</taxon>
        <taxon>Candidatus Sysuimicrobiota</taxon>
        <taxon>Candidatus Sysuimicrobiia</taxon>
        <taxon>Candidatus Sysuimicrobiales</taxon>
        <taxon>Candidatus Segetimicrobiaceae</taxon>
        <taxon>Candidatus Segetimicrobium</taxon>
    </lineage>
</organism>
<sequence length="145" mass="16513">MYPNAEVSEFINGHFIPVKIHVKEQPATFKRFGAQWTPTLVVLDPDGTERYRFEGYLPAPEFLAQLEFGLAKRAFTHEQWAEAERSFRMIVQRYPESDAAPESLYWAGVAKYKGGDHGALKETAALFKRQYPDSAWAKKASVWAG</sequence>
<evidence type="ECO:0000313" key="2">
    <source>
        <dbReference type="EMBL" id="TMI93869.1"/>
    </source>
</evidence>
<gene>
    <name evidence="2" type="ORF">E6H00_00560</name>
</gene>